<evidence type="ECO:0000256" key="3">
    <source>
        <dbReference type="ARBA" id="ARBA00022475"/>
    </source>
</evidence>
<dbReference type="RefSeq" id="WP_014424868.1">
    <property type="nucleotide sequence ID" value="NC_017068.1"/>
</dbReference>
<dbReference type="Pfam" id="PF01757">
    <property type="entry name" value="Acyl_transf_3"/>
    <property type="match status" value="1"/>
</dbReference>
<keyword evidence="5 7" id="KW-1133">Transmembrane helix</keyword>
<dbReference type="KEGG" id="sri:SELR_17270"/>
<dbReference type="AlphaFoldDB" id="I0GRP8"/>
<feature type="transmembrane region" description="Helical" evidence="7">
    <location>
        <begin position="208"/>
        <end position="226"/>
    </location>
</feature>
<name>I0GRP8_SELRL</name>
<dbReference type="Proteomes" id="UP000007887">
    <property type="component" value="Chromosome"/>
</dbReference>
<comment type="subcellular location">
    <subcellularLocation>
        <location evidence="1">Cell membrane</location>
        <topology evidence="1">Multi-pass membrane protein</topology>
    </subcellularLocation>
</comment>
<dbReference type="eggNOG" id="COG1835">
    <property type="taxonomic scope" value="Bacteria"/>
</dbReference>
<keyword evidence="3" id="KW-1003">Cell membrane</keyword>
<evidence type="ECO:0000256" key="6">
    <source>
        <dbReference type="ARBA" id="ARBA00023136"/>
    </source>
</evidence>
<comment type="similarity">
    <text evidence="2">Belongs to the acyltransferase 3 family.</text>
</comment>
<organism evidence="9 10">
    <name type="scientific">Selenomonas ruminantium subsp. lactilytica (strain NBRC 103574 / TAM6421)</name>
    <dbReference type="NCBI Taxonomy" id="927704"/>
    <lineage>
        <taxon>Bacteria</taxon>
        <taxon>Bacillati</taxon>
        <taxon>Bacillota</taxon>
        <taxon>Negativicutes</taxon>
        <taxon>Selenomonadales</taxon>
        <taxon>Selenomonadaceae</taxon>
        <taxon>Selenomonas</taxon>
    </lineage>
</organism>
<feature type="transmembrane region" description="Helical" evidence="7">
    <location>
        <begin position="129"/>
        <end position="149"/>
    </location>
</feature>
<dbReference type="EMBL" id="AP012292">
    <property type="protein sequence ID" value="BAL83435.1"/>
    <property type="molecule type" value="Genomic_DNA"/>
</dbReference>
<feature type="transmembrane region" description="Helical" evidence="7">
    <location>
        <begin position="273"/>
        <end position="293"/>
    </location>
</feature>
<evidence type="ECO:0000259" key="8">
    <source>
        <dbReference type="Pfam" id="PF01757"/>
    </source>
</evidence>
<feature type="domain" description="Acyltransferase 3" evidence="8">
    <location>
        <begin position="16"/>
        <end position="317"/>
    </location>
</feature>
<feature type="transmembrane region" description="Helical" evidence="7">
    <location>
        <begin position="299"/>
        <end position="320"/>
    </location>
</feature>
<dbReference type="GO" id="GO:0009246">
    <property type="term" value="P:enterobacterial common antigen biosynthetic process"/>
    <property type="evidence" value="ECO:0007669"/>
    <property type="project" value="TreeGrafter"/>
</dbReference>
<dbReference type="InterPro" id="IPR002656">
    <property type="entry name" value="Acyl_transf_3_dom"/>
</dbReference>
<protein>
    <recommendedName>
        <fullName evidence="8">Acyltransferase 3 domain-containing protein</fullName>
    </recommendedName>
</protein>
<feature type="transmembrane region" description="Helical" evidence="7">
    <location>
        <begin position="91"/>
        <end position="109"/>
    </location>
</feature>
<sequence length="336" mass="40771">MDTEERFLKNLTQLNFVLAILIVMHHSFNVNIHYENYDALDVTYLIERYFYNVSEYAVPFFFFISAFLFYRTFDGSFEGYKNKLKRRFYSLVLPYVFYNSLGYVKHVLYTNEKFSCSGFVDALLLSTTMPLWFIRELIIFSILSLFLFYVIKYVKAAVIIIFISALLSILGVVEYRSFVYWMPVYLMGGIYSKIIVSSYHRIIVSSYHRIIVSSFVILLIIIPWFLPNNQYDLLNFNQKMFYYAFRIICIPMIIYVYMNISFFKEKWYMRYSFFIYCVHFVIISLCKAVFINLRLYYMLLQYFFTIFFTVLISIYMARFFSIRYPIIWRLLNGWRK</sequence>
<dbReference type="PANTHER" id="PTHR40074:SF2">
    <property type="entry name" value="O-ACETYLTRANSFERASE WECH"/>
    <property type="match status" value="1"/>
</dbReference>
<feature type="transmembrane region" description="Helical" evidence="7">
    <location>
        <begin position="241"/>
        <end position="261"/>
    </location>
</feature>
<evidence type="ECO:0000256" key="7">
    <source>
        <dbReference type="SAM" id="Phobius"/>
    </source>
</evidence>
<reference evidence="9 10" key="1">
    <citation type="submission" date="2011-10" db="EMBL/GenBank/DDBJ databases">
        <title>Whole genome sequence of Selenomonas ruminantium subsp. lactilytica TAM6421.</title>
        <authorList>
            <person name="Oguchi A."/>
            <person name="Ankai A."/>
            <person name="Kaneko J."/>
            <person name="Yamada-Narita S."/>
            <person name="Fukui S."/>
            <person name="Takahashi M."/>
            <person name="Onodera T."/>
            <person name="Kojima S."/>
            <person name="Fushimi T."/>
            <person name="Abe N."/>
            <person name="Kamio Y."/>
            <person name="Yamazaki S."/>
            <person name="Fujita N."/>
        </authorList>
    </citation>
    <scope>NUCLEOTIDE SEQUENCE [LARGE SCALE GENOMIC DNA]</scope>
    <source>
        <strain evidence="10">NBRC 103574 / TAM6421</strain>
    </source>
</reference>
<dbReference type="HOGENOM" id="CLU_054154_0_0_9"/>
<dbReference type="GO" id="GO:0005886">
    <property type="term" value="C:plasma membrane"/>
    <property type="evidence" value="ECO:0007669"/>
    <property type="project" value="UniProtKB-SubCell"/>
</dbReference>
<evidence type="ECO:0000256" key="1">
    <source>
        <dbReference type="ARBA" id="ARBA00004651"/>
    </source>
</evidence>
<feature type="transmembrane region" description="Helical" evidence="7">
    <location>
        <begin position="156"/>
        <end position="173"/>
    </location>
</feature>
<feature type="transmembrane region" description="Helical" evidence="7">
    <location>
        <begin position="179"/>
        <end position="196"/>
    </location>
</feature>
<dbReference type="GO" id="GO:0016413">
    <property type="term" value="F:O-acetyltransferase activity"/>
    <property type="evidence" value="ECO:0007669"/>
    <property type="project" value="TreeGrafter"/>
</dbReference>
<keyword evidence="4 7" id="KW-0812">Transmembrane</keyword>
<keyword evidence="6 7" id="KW-0472">Membrane</keyword>
<proteinExistence type="inferred from homology"/>
<evidence type="ECO:0000256" key="4">
    <source>
        <dbReference type="ARBA" id="ARBA00022692"/>
    </source>
</evidence>
<dbReference type="PANTHER" id="PTHR40074">
    <property type="entry name" value="O-ACETYLTRANSFERASE WECH"/>
    <property type="match status" value="1"/>
</dbReference>
<dbReference type="PATRIC" id="fig|927704.6.peg.1789"/>
<dbReference type="OrthoDB" id="1745300at2"/>
<evidence type="ECO:0000313" key="10">
    <source>
        <dbReference type="Proteomes" id="UP000007887"/>
    </source>
</evidence>
<feature type="transmembrane region" description="Helical" evidence="7">
    <location>
        <begin position="49"/>
        <end position="70"/>
    </location>
</feature>
<feature type="transmembrane region" description="Helical" evidence="7">
    <location>
        <begin position="12"/>
        <end position="29"/>
    </location>
</feature>
<accession>I0GRP8</accession>
<evidence type="ECO:0000256" key="5">
    <source>
        <dbReference type="ARBA" id="ARBA00022989"/>
    </source>
</evidence>
<evidence type="ECO:0000256" key="2">
    <source>
        <dbReference type="ARBA" id="ARBA00007400"/>
    </source>
</evidence>
<evidence type="ECO:0000313" key="9">
    <source>
        <dbReference type="EMBL" id="BAL83435.1"/>
    </source>
</evidence>
<gene>
    <name evidence="9" type="ordered locus">SELR_17270</name>
</gene>